<dbReference type="AlphaFoldDB" id="A0A0E9S4P0"/>
<sequence length="42" mass="4973">MRKEFIVTLNRFALGGCTGTEWVALFYKHSQNMFYPNMTLKK</sequence>
<accession>A0A0E9S4P0</accession>
<reference evidence="1" key="2">
    <citation type="journal article" date="2015" name="Fish Shellfish Immunol.">
        <title>Early steps in the European eel (Anguilla anguilla)-Vibrio vulnificus interaction in the gills: Role of the RtxA13 toxin.</title>
        <authorList>
            <person name="Callol A."/>
            <person name="Pajuelo D."/>
            <person name="Ebbesson L."/>
            <person name="Teles M."/>
            <person name="MacKenzie S."/>
            <person name="Amaro C."/>
        </authorList>
    </citation>
    <scope>NUCLEOTIDE SEQUENCE</scope>
</reference>
<evidence type="ECO:0000313" key="1">
    <source>
        <dbReference type="EMBL" id="JAH35640.1"/>
    </source>
</evidence>
<organism evidence="1">
    <name type="scientific">Anguilla anguilla</name>
    <name type="common">European freshwater eel</name>
    <name type="synonym">Muraena anguilla</name>
    <dbReference type="NCBI Taxonomy" id="7936"/>
    <lineage>
        <taxon>Eukaryota</taxon>
        <taxon>Metazoa</taxon>
        <taxon>Chordata</taxon>
        <taxon>Craniata</taxon>
        <taxon>Vertebrata</taxon>
        <taxon>Euteleostomi</taxon>
        <taxon>Actinopterygii</taxon>
        <taxon>Neopterygii</taxon>
        <taxon>Teleostei</taxon>
        <taxon>Anguilliformes</taxon>
        <taxon>Anguillidae</taxon>
        <taxon>Anguilla</taxon>
    </lineage>
</organism>
<protein>
    <submittedName>
        <fullName evidence="1">Uncharacterized protein</fullName>
    </submittedName>
</protein>
<name>A0A0E9S4P0_ANGAN</name>
<proteinExistence type="predicted"/>
<dbReference type="EMBL" id="GBXM01072937">
    <property type="protein sequence ID" value="JAH35640.1"/>
    <property type="molecule type" value="Transcribed_RNA"/>
</dbReference>
<reference evidence="1" key="1">
    <citation type="submission" date="2014-11" db="EMBL/GenBank/DDBJ databases">
        <authorList>
            <person name="Amaro Gonzalez C."/>
        </authorList>
    </citation>
    <scope>NUCLEOTIDE SEQUENCE</scope>
</reference>